<dbReference type="PANTHER" id="PTHR33103:SF96">
    <property type="entry name" value="OS01G0153900 PROTEIN"/>
    <property type="match status" value="1"/>
</dbReference>
<evidence type="ECO:0000313" key="3">
    <source>
        <dbReference type="Proteomes" id="UP001497457"/>
    </source>
</evidence>
<dbReference type="InterPro" id="IPR007750">
    <property type="entry name" value="DUF674"/>
</dbReference>
<evidence type="ECO:0000313" key="2">
    <source>
        <dbReference type="EMBL" id="CAL4951719.1"/>
    </source>
</evidence>
<sequence length="244" mass="26055">MATPLTAPLRMKLLIDTKSQRVLFAEASKEVPELADQMAGSVGNLCASAEKLGFAYGPPAGAAKDENEHDELPRRAPSSSSSSSVLLMPASSFQPSRVFFRCHHNYINHGRGSHNCGSYMTDVRGTRCPNCGNEMTSTLHYVSPAWSGRAHPSSQIIPAQSTSGEGSTAQAATYMVMDDLAVTPHAPMSAISTITLLGTLGVTELAAVEERTVRLRYTEGLGIFKASLHSKTVLTDVFLGEVRA</sequence>
<evidence type="ECO:0000256" key="1">
    <source>
        <dbReference type="SAM" id="MobiDB-lite"/>
    </source>
</evidence>
<proteinExistence type="predicted"/>
<dbReference type="PANTHER" id="PTHR33103">
    <property type="entry name" value="OS01G0153900 PROTEIN"/>
    <property type="match status" value="1"/>
</dbReference>
<accession>A0ABC8YYK3</accession>
<dbReference type="EMBL" id="OZ075127">
    <property type="protein sequence ID" value="CAL4951719.1"/>
    <property type="molecule type" value="Genomic_DNA"/>
</dbReference>
<dbReference type="AlphaFoldDB" id="A0ABC8YYK3"/>
<name>A0ABC8YYK3_9POAL</name>
<dbReference type="Proteomes" id="UP001497457">
    <property type="component" value="Chromosome 17b"/>
</dbReference>
<reference evidence="3" key="1">
    <citation type="submission" date="2024-06" db="EMBL/GenBank/DDBJ databases">
        <authorList>
            <person name="Ryan C."/>
        </authorList>
    </citation>
    <scope>NUCLEOTIDE SEQUENCE [LARGE SCALE GENOMIC DNA]</scope>
</reference>
<gene>
    <name evidence="2" type="ORF">URODEC1_LOCUS39078</name>
</gene>
<feature type="region of interest" description="Disordered" evidence="1">
    <location>
        <begin position="58"/>
        <end position="86"/>
    </location>
</feature>
<dbReference type="Pfam" id="PF05056">
    <property type="entry name" value="DUF674"/>
    <property type="match status" value="1"/>
</dbReference>
<reference evidence="2 3" key="2">
    <citation type="submission" date="2024-10" db="EMBL/GenBank/DDBJ databases">
        <authorList>
            <person name="Ryan C."/>
        </authorList>
    </citation>
    <scope>NUCLEOTIDE SEQUENCE [LARGE SCALE GENOMIC DNA]</scope>
</reference>
<keyword evidence="3" id="KW-1185">Reference proteome</keyword>
<protein>
    <submittedName>
        <fullName evidence="2">Uncharacterized protein</fullName>
    </submittedName>
</protein>
<feature type="compositionally biased region" description="Basic and acidic residues" evidence="1">
    <location>
        <begin position="63"/>
        <end position="74"/>
    </location>
</feature>
<organism evidence="2 3">
    <name type="scientific">Urochloa decumbens</name>
    <dbReference type="NCBI Taxonomy" id="240449"/>
    <lineage>
        <taxon>Eukaryota</taxon>
        <taxon>Viridiplantae</taxon>
        <taxon>Streptophyta</taxon>
        <taxon>Embryophyta</taxon>
        <taxon>Tracheophyta</taxon>
        <taxon>Spermatophyta</taxon>
        <taxon>Magnoliopsida</taxon>
        <taxon>Liliopsida</taxon>
        <taxon>Poales</taxon>
        <taxon>Poaceae</taxon>
        <taxon>PACMAD clade</taxon>
        <taxon>Panicoideae</taxon>
        <taxon>Panicodae</taxon>
        <taxon>Paniceae</taxon>
        <taxon>Melinidinae</taxon>
        <taxon>Urochloa</taxon>
    </lineage>
</organism>